<feature type="domain" description="Guanylate cyclase" evidence="3">
    <location>
        <begin position="7"/>
        <end position="122"/>
    </location>
</feature>
<keyword evidence="2" id="KW-0472">Membrane</keyword>
<dbReference type="Proteomes" id="UP000092691">
    <property type="component" value="Chromosome"/>
</dbReference>
<dbReference type="GO" id="GO:0006171">
    <property type="term" value="P:cAMP biosynthetic process"/>
    <property type="evidence" value="ECO:0007669"/>
    <property type="project" value="TreeGrafter"/>
</dbReference>
<dbReference type="RefSeq" id="WP_065281533.1">
    <property type="nucleotide sequence ID" value="NZ_CP016286.1"/>
</dbReference>
<dbReference type="InterPro" id="IPR019734">
    <property type="entry name" value="TPR_rpt"/>
</dbReference>
<evidence type="ECO:0000256" key="1">
    <source>
        <dbReference type="PROSITE-ProRule" id="PRU00339"/>
    </source>
</evidence>
<keyword evidence="2" id="KW-1133">Transmembrane helix</keyword>
<dbReference type="InterPro" id="IPR050697">
    <property type="entry name" value="Adenylyl/Guanylyl_Cyclase_3/4"/>
</dbReference>
<dbReference type="SUPFAM" id="SSF55073">
    <property type="entry name" value="Nucleotide cyclase"/>
    <property type="match status" value="1"/>
</dbReference>
<dbReference type="Gene3D" id="1.25.40.10">
    <property type="entry name" value="Tetratricopeptide repeat domain"/>
    <property type="match status" value="1"/>
</dbReference>
<dbReference type="InterPro" id="IPR001054">
    <property type="entry name" value="A/G_cyclase"/>
</dbReference>
<dbReference type="Pfam" id="PF00211">
    <property type="entry name" value="Guanylate_cyc"/>
    <property type="match status" value="1"/>
</dbReference>
<dbReference type="PROSITE" id="PS50005">
    <property type="entry name" value="TPR"/>
    <property type="match status" value="1"/>
</dbReference>
<dbReference type="Gene3D" id="3.40.50.10070">
    <property type="entry name" value="TolB, N-terminal domain"/>
    <property type="match status" value="1"/>
</dbReference>
<gene>
    <name evidence="4" type="ORF">BA011_18560</name>
</gene>
<dbReference type="PANTHER" id="PTHR43081:SF19">
    <property type="entry name" value="PH-SENSITIVE ADENYLATE CYCLASE RV1264"/>
    <property type="match status" value="1"/>
</dbReference>
<dbReference type="Pfam" id="PF13432">
    <property type="entry name" value="TPR_16"/>
    <property type="match status" value="1"/>
</dbReference>
<keyword evidence="2" id="KW-0812">Transmembrane</keyword>
<dbReference type="GO" id="GO:0015031">
    <property type="term" value="P:protein transport"/>
    <property type="evidence" value="ECO:0007669"/>
    <property type="project" value="InterPro"/>
</dbReference>
<protein>
    <submittedName>
        <fullName evidence="4">Adenylate cyclase</fullName>
    </submittedName>
</protein>
<evidence type="ECO:0000313" key="4">
    <source>
        <dbReference type="EMBL" id="ANP87527.1"/>
    </source>
</evidence>
<evidence type="ECO:0000313" key="5">
    <source>
        <dbReference type="Proteomes" id="UP000092691"/>
    </source>
</evidence>
<dbReference type="PANTHER" id="PTHR43081">
    <property type="entry name" value="ADENYLATE CYCLASE, TERMINAL-DIFFERENTIATION SPECIFIC-RELATED"/>
    <property type="match status" value="1"/>
</dbReference>
<dbReference type="GO" id="GO:0004016">
    <property type="term" value="F:adenylate cyclase activity"/>
    <property type="evidence" value="ECO:0007669"/>
    <property type="project" value="UniProtKB-ARBA"/>
</dbReference>
<accession>A0A1B1CCN2</accession>
<reference evidence="4 5" key="1">
    <citation type="submission" date="2016-06" db="EMBL/GenBank/DDBJ databases">
        <title>Microsymbionts genomes from the relict species Vavilovia formosa.</title>
        <authorList>
            <person name="Chirak E."/>
            <person name="Kimeklis A."/>
            <person name="Andronov E."/>
        </authorList>
    </citation>
    <scope>NUCLEOTIDE SEQUENCE [LARGE SCALE GENOMIC DNA]</scope>
    <source>
        <strain evidence="4 5">Vaf10</strain>
    </source>
</reference>
<organism evidence="4 5">
    <name type="scientific">Rhizobium leguminosarum</name>
    <dbReference type="NCBI Taxonomy" id="384"/>
    <lineage>
        <taxon>Bacteria</taxon>
        <taxon>Pseudomonadati</taxon>
        <taxon>Pseudomonadota</taxon>
        <taxon>Alphaproteobacteria</taxon>
        <taxon>Hyphomicrobiales</taxon>
        <taxon>Rhizobiaceae</taxon>
        <taxon>Rhizobium/Agrobacterium group</taxon>
        <taxon>Rhizobium</taxon>
    </lineage>
</organism>
<dbReference type="OrthoDB" id="9807521at2"/>
<dbReference type="Gene3D" id="3.30.70.1230">
    <property type="entry name" value="Nucleotide cyclase"/>
    <property type="match status" value="1"/>
</dbReference>
<dbReference type="GO" id="GO:0042597">
    <property type="term" value="C:periplasmic space"/>
    <property type="evidence" value="ECO:0007669"/>
    <property type="project" value="InterPro"/>
</dbReference>
<dbReference type="Pfam" id="PF04052">
    <property type="entry name" value="TolB_N"/>
    <property type="match status" value="1"/>
</dbReference>
<dbReference type="SUPFAM" id="SSF48452">
    <property type="entry name" value="TPR-like"/>
    <property type="match status" value="1"/>
</dbReference>
<dbReference type="SUPFAM" id="SSF52964">
    <property type="entry name" value="TolB, N-terminal domain"/>
    <property type="match status" value="1"/>
</dbReference>
<dbReference type="InterPro" id="IPR007195">
    <property type="entry name" value="TolB_N"/>
</dbReference>
<dbReference type="InterPro" id="IPR011990">
    <property type="entry name" value="TPR-like_helical_dom_sf"/>
</dbReference>
<evidence type="ECO:0000259" key="3">
    <source>
        <dbReference type="PROSITE" id="PS50125"/>
    </source>
</evidence>
<proteinExistence type="predicted"/>
<keyword evidence="1" id="KW-0802">TPR repeat</keyword>
<dbReference type="PROSITE" id="PS50125">
    <property type="entry name" value="GUANYLATE_CYCLASE_2"/>
    <property type="match status" value="1"/>
</dbReference>
<feature type="transmembrane region" description="Helical" evidence="2">
    <location>
        <begin position="186"/>
        <end position="208"/>
    </location>
</feature>
<evidence type="ECO:0000256" key="2">
    <source>
        <dbReference type="SAM" id="Phobius"/>
    </source>
</evidence>
<dbReference type="GO" id="GO:0035556">
    <property type="term" value="P:intracellular signal transduction"/>
    <property type="evidence" value="ECO:0007669"/>
    <property type="project" value="InterPro"/>
</dbReference>
<feature type="repeat" description="TPR" evidence="1">
    <location>
        <begin position="442"/>
        <end position="475"/>
    </location>
</feature>
<dbReference type="EMBL" id="CP016286">
    <property type="protein sequence ID" value="ANP87527.1"/>
    <property type="molecule type" value="Genomic_DNA"/>
</dbReference>
<sequence length="632" mass="69402">MDRKLSAILAADVVGYSALMERDEAGTFERLRAGRKELFEPDIARHHGQIFKLMGDGMLAEFGSVVDAVECAVSLQRGLAERNAAVPEDQRIRVRIGINLGEVIVEGEDRYGEGVNVAARLQQLADPGGICVSGKVAREVEKKLAFGFEPMGEQKVKNIAEPVQAFRVLLEGQAPRQPGRSSPSRWVWAAAAVPVLILVLAGTVWQFWPTATVSGKPSVAVLPFDNYGGDEATGRLADGLTEDIITDLAGFPEFHVIARNSTEQYRDKPAVPSEVGKALGAGFVVEGSIQRQSDRVRITAQLIDAKTGKHLWTQRWDRPDENLFAIQIEISEQISNRLGGGAGLVQEAGRITAHRKPPENLNAYELYLLGTEKLEQVNQADVEEAVRLLTRAVELDPGLARAWVELSHSHGVLIGFGVEADKNRALSAEAAERAVQLDPSDAEAHAVYAMILGDRGEFERAKAEFDTALRLAPGQFEVLTFYIDGASTFGEPERTAELVDKAVSLNPGFPMWSARIFTHAYFMAGRYEDALRMLDRLTPENYGRKHWVMRSGALAALGRTEEAKVSVTDALRRFPNLTVEGFVNIPGFNEAERQRLIETMQLVGFPDCAKAEELTTLKKPLRLPECASPQSR</sequence>
<dbReference type="CDD" id="cd07302">
    <property type="entry name" value="CHD"/>
    <property type="match status" value="1"/>
</dbReference>
<name>A0A1B1CCN2_RHILE</name>
<dbReference type="InterPro" id="IPR029787">
    <property type="entry name" value="Nucleotide_cyclase"/>
</dbReference>
<dbReference type="AlphaFoldDB" id="A0A1B1CCN2"/>